<dbReference type="PANTHER" id="PTHR43353">
    <property type="entry name" value="SUCCINATE-SEMIALDEHYDE DEHYDROGENASE, MITOCHONDRIAL"/>
    <property type="match status" value="1"/>
</dbReference>
<reference evidence="4" key="1">
    <citation type="submission" date="2020-05" db="EMBL/GenBank/DDBJ databases">
        <authorList>
            <person name="Chiriac C."/>
            <person name="Salcher M."/>
            <person name="Ghai R."/>
            <person name="Kavagutti S V."/>
        </authorList>
    </citation>
    <scope>NUCLEOTIDE SEQUENCE</scope>
</reference>
<dbReference type="GO" id="GO:0009450">
    <property type="term" value="P:gamma-aminobutyric acid catabolic process"/>
    <property type="evidence" value="ECO:0007669"/>
    <property type="project" value="TreeGrafter"/>
</dbReference>
<feature type="domain" description="Aldehyde dehydrogenase" evidence="2">
    <location>
        <begin position="1"/>
        <end position="42"/>
    </location>
</feature>
<dbReference type="InterPro" id="IPR015590">
    <property type="entry name" value="Aldehyde_DH_dom"/>
</dbReference>
<protein>
    <submittedName>
        <fullName evidence="4">Unannotated protein</fullName>
    </submittedName>
</protein>
<evidence type="ECO:0000313" key="3">
    <source>
        <dbReference type="EMBL" id="CAB4674020.1"/>
    </source>
</evidence>
<dbReference type="InterPro" id="IPR050740">
    <property type="entry name" value="Aldehyde_DH_Superfamily"/>
</dbReference>
<dbReference type="Gene3D" id="3.40.309.10">
    <property type="entry name" value="Aldehyde Dehydrogenase, Chain A, domain 2"/>
    <property type="match status" value="1"/>
</dbReference>
<sequence>MVAINKGVISDPAAPFGGVKQSGLGREGGFDGIHEFLQTKYIALEI</sequence>
<accession>A0A6J7BJ83</accession>
<evidence type="ECO:0000256" key="1">
    <source>
        <dbReference type="ARBA" id="ARBA00023002"/>
    </source>
</evidence>
<name>A0A6J7BJ83_9ZZZZ</name>
<dbReference type="InterPro" id="IPR016162">
    <property type="entry name" value="Ald_DH_N"/>
</dbReference>
<dbReference type="GO" id="GO:0004777">
    <property type="term" value="F:succinate-semialdehyde dehydrogenase (NAD+) activity"/>
    <property type="evidence" value="ECO:0007669"/>
    <property type="project" value="TreeGrafter"/>
</dbReference>
<dbReference type="InterPro" id="IPR016163">
    <property type="entry name" value="Ald_DH_C"/>
</dbReference>
<proteinExistence type="predicted"/>
<dbReference type="FunFam" id="3.40.605.10:FF:000026">
    <property type="entry name" value="Aldehyde dehydrogenase, putative"/>
    <property type="match status" value="1"/>
</dbReference>
<dbReference type="AlphaFoldDB" id="A0A6J7BJ83"/>
<gene>
    <name evidence="3" type="ORF">UFOPK2254_01420</name>
    <name evidence="4" type="ORF">UFOPK3241_01489</name>
</gene>
<dbReference type="EMBL" id="CAFAZX010000136">
    <property type="protein sequence ID" value="CAB4845632.1"/>
    <property type="molecule type" value="Genomic_DNA"/>
</dbReference>
<keyword evidence="1" id="KW-0560">Oxidoreductase</keyword>
<dbReference type="Pfam" id="PF00171">
    <property type="entry name" value="Aldedh"/>
    <property type="match status" value="1"/>
</dbReference>
<dbReference type="SUPFAM" id="SSF53720">
    <property type="entry name" value="ALDH-like"/>
    <property type="match status" value="1"/>
</dbReference>
<dbReference type="PANTHER" id="PTHR43353:SF5">
    <property type="entry name" value="SUCCINATE-SEMIALDEHYDE DEHYDROGENASE, MITOCHONDRIAL"/>
    <property type="match status" value="1"/>
</dbReference>
<dbReference type="EMBL" id="CAEZWO010000196">
    <property type="protein sequence ID" value="CAB4674020.1"/>
    <property type="molecule type" value="Genomic_DNA"/>
</dbReference>
<organism evidence="4">
    <name type="scientific">freshwater metagenome</name>
    <dbReference type="NCBI Taxonomy" id="449393"/>
    <lineage>
        <taxon>unclassified sequences</taxon>
        <taxon>metagenomes</taxon>
        <taxon>ecological metagenomes</taxon>
    </lineage>
</organism>
<dbReference type="InterPro" id="IPR016161">
    <property type="entry name" value="Ald_DH/histidinol_DH"/>
</dbReference>
<evidence type="ECO:0000313" key="4">
    <source>
        <dbReference type="EMBL" id="CAB4845632.1"/>
    </source>
</evidence>
<dbReference type="Gene3D" id="3.40.605.10">
    <property type="entry name" value="Aldehyde Dehydrogenase, Chain A, domain 1"/>
    <property type="match status" value="1"/>
</dbReference>
<evidence type="ECO:0000259" key="2">
    <source>
        <dbReference type="Pfam" id="PF00171"/>
    </source>
</evidence>